<name>I7MMH8_TETTS</name>
<organism evidence="2 3">
    <name type="scientific">Tetrahymena thermophila (strain SB210)</name>
    <dbReference type="NCBI Taxonomy" id="312017"/>
    <lineage>
        <taxon>Eukaryota</taxon>
        <taxon>Sar</taxon>
        <taxon>Alveolata</taxon>
        <taxon>Ciliophora</taxon>
        <taxon>Intramacronucleata</taxon>
        <taxon>Oligohymenophorea</taxon>
        <taxon>Hymenostomatida</taxon>
        <taxon>Tetrahymenina</taxon>
        <taxon>Tetrahymenidae</taxon>
        <taxon>Tetrahymena</taxon>
    </lineage>
</organism>
<evidence type="ECO:0000313" key="3">
    <source>
        <dbReference type="Proteomes" id="UP000009168"/>
    </source>
</evidence>
<gene>
    <name evidence="2" type="ORF">TTHERM_00469310</name>
</gene>
<accession>I7MMH8</accession>
<dbReference type="GeneID" id="7833669"/>
<dbReference type="RefSeq" id="XP_001025127.1">
    <property type="nucleotide sequence ID" value="XM_001025127.3"/>
</dbReference>
<dbReference type="InParanoid" id="I7MMH8"/>
<proteinExistence type="predicted"/>
<dbReference type="HOGENOM" id="CLU_618947_0_0_1"/>
<dbReference type="EMBL" id="GG662441">
    <property type="protein sequence ID" value="EAS04882.1"/>
    <property type="molecule type" value="Genomic_DNA"/>
</dbReference>
<feature type="compositionally biased region" description="Low complexity" evidence="1">
    <location>
        <begin position="423"/>
        <end position="434"/>
    </location>
</feature>
<evidence type="ECO:0000313" key="2">
    <source>
        <dbReference type="EMBL" id="EAS04882.1"/>
    </source>
</evidence>
<dbReference type="Proteomes" id="UP000009168">
    <property type="component" value="Unassembled WGS sequence"/>
</dbReference>
<keyword evidence="3" id="KW-1185">Reference proteome</keyword>
<feature type="region of interest" description="Disordered" evidence="1">
    <location>
        <begin position="418"/>
        <end position="443"/>
    </location>
</feature>
<dbReference type="AlphaFoldDB" id="I7MMH8"/>
<dbReference type="KEGG" id="tet:TTHERM_00469310"/>
<sequence>MHTSQQTLSLLADFQVKNQDYNSFLSSPQEAFDTTDLNALLTRVTSFQFDNIVTKKNEEDYEISDDNEDNTGRQKNQCSLEFNFSNKVQKIKPFTITRNRGSHFRVSRVANYSELFLRNLDDKTCFMLAGDFTVDRGVFLKQNSSQVEAYCPLHNYRPQVSVQTGKNYVICTLNQSYNGITDILAPVTMLKLLQNQQAFEISSFIMNYQNYINQLQLIRTNLNNAFNKEQLIEQVKANHLNSLKIAHEAMEKADKNKAYVFLYMKFDYEAGTNKLFFVGGNTKFTEAFLGQNDITLMRQYCQRYSFPHFNDVSGVLNVLYSKFQSKNSYFSNLVTFDDEVLPFEGVREFVPLHQLEIAPGLSVGDKFEMRELKFNPKVYQSVAQIRTETNQMETYLKIEDLGYTLEAEAFVNKFYKKNKKSKTNPPTSDSSSDSQLRKSCFNL</sequence>
<reference evidence="3" key="1">
    <citation type="journal article" date="2006" name="PLoS Biol.">
        <title>Macronuclear genome sequence of the ciliate Tetrahymena thermophila, a model eukaryote.</title>
        <authorList>
            <person name="Eisen J.A."/>
            <person name="Coyne R.S."/>
            <person name="Wu M."/>
            <person name="Wu D."/>
            <person name="Thiagarajan M."/>
            <person name="Wortman J.R."/>
            <person name="Badger J.H."/>
            <person name="Ren Q."/>
            <person name="Amedeo P."/>
            <person name="Jones K.M."/>
            <person name="Tallon L.J."/>
            <person name="Delcher A.L."/>
            <person name="Salzberg S.L."/>
            <person name="Silva J.C."/>
            <person name="Haas B.J."/>
            <person name="Majoros W.H."/>
            <person name="Farzad M."/>
            <person name="Carlton J.M."/>
            <person name="Smith R.K. Jr."/>
            <person name="Garg J."/>
            <person name="Pearlman R.E."/>
            <person name="Karrer K.M."/>
            <person name="Sun L."/>
            <person name="Manning G."/>
            <person name="Elde N.C."/>
            <person name="Turkewitz A.P."/>
            <person name="Asai D.J."/>
            <person name="Wilkes D.E."/>
            <person name="Wang Y."/>
            <person name="Cai H."/>
            <person name="Collins K."/>
            <person name="Stewart B.A."/>
            <person name="Lee S.R."/>
            <person name="Wilamowska K."/>
            <person name="Weinberg Z."/>
            <person name="Ruzzo W.L."/>
            <person name="Wloga D."/>
            <person name="Gaertig J."/>
            <person name="Frankel J."/>
            <person name="Tsao C.-C."/>
            <person name="Gorovsky M.A."/>
            <person name="Keeling P.J."/>
            <person name="Waller R.F."/>
            <person name="Patron N.J."/>
            <person name="Cherry J.M."/>
            <person name="Stover N.A."/>
            <person name="Krieger C.J."/>
            <person name="del Toro C."/>
            <person name="Ryder H.F."/>
            <person name="Williamson S.C."/>
            <person name="Barbeau R.A."/>
            <person name="Hamilton E.P."/>
            <person name="Orias E."/>
        </authorList>
    </citation>
    <scope>NUCLEOTIDE SEQUENCE [LARGE SCALE GENOMIC DNA]</scope>
    <source>
        <strain evidence="3">SB210</strain>
    </source>
</reference>
<evidence type="ECO:0000256" key="1">
    <source>
        <dbReference type="SAM" id="MobiDB-lite"/>
    </source>
</evidence>
<protein>
    <submittedName>
        <fullName evidence="2">Uncharacterized protein</fullName>
    </submittedName>
</protein>